<dbReference type="SUPFAM" id="SSF46955">
    <property type="entry name" value="Putative DNA-binding domain"/>
    <property type="match status" value="1"/>
</dbReference>
<protein>
    <submittedName>
        <fullName evidence="2">MerR family DNA-binding transcriptional regulator</fullName>
    </submittedName>
</protein>
<keyword evidence="2" id="KW-0238">DNA-binding</keyword>
<dbReference type="InterPro" id="IPR000551">
    <property type="entry name" value="MerR-type_HTH_dom"/>
</dbReference>
<dbReference type="EMBL" id="JASAOF010000004">
    <property type="protein sequence ID" value="MDI2028894.1"/>
    <property type="molecule type" value="Genomic_DNA"/>
</dbReference>
<evidence type="ECO:0000313" key="2">
    <source>
        <dbReference type="EMBL" id="MDI2028894.1"/>
    </source>
</evidence>
<comment type="caution">
    <text evidence="2">The sequence shown here is derived from an EMBL/GenBank/DDBJ whole genome shotgun (WGS) entry which is preliminary data.</text>
</comment>
<gene>
    <name evidence="2" type="ORF">QFW96_09745</name>
</gene>
<evidence type="ECO:0000259" key="1">
    <source>
        <dbReference type="Pfam" id="PF13411"/>
    </source>
</evidence>
<dbReference type="GO" id="GO:0003677">
    <property type="term" value="F:DNA binding"/>
    <property type="evidence" value="ECO:0007669"/>
    <property type="project" value="UniProtKB-KW"/>
</dbReference>
<proteinExistence type="predicted"/>
<accession>A0ABT6PLL7</accession>
<evidence type="ECO:0000313" key="3">
    <source>
        <dbReference type="Proteomes" id="UP001237595"/>
    </source>
</evidence>
<reference evidence="2 3" key="1">
    <citation type="submission" date="2023-04" db="EMBL/GenBank/DDBJ databases">
        <title>Draft genome sequence of Saccharopolyspora sp. TS4A08 isolated from sweet potato rhizospheric soil.</title>
        <authorList>
            <person name="Suksaard P."/>
            <person name="Duangmal K."/>
        </authorList>
    </citation>
    <scope>NUCLEOTIDE SEQUENCE [LARGE SCALE GENOMIC DNA]</scope>
    <source>
        <strain evidence="2 3">TS4A08</strain>
    </source>
</reference>
<dbReference type="Proteomes" id="UP001237595">
    <property type="component" value="Unassembled WGS sequence"/>
</dbReference>
<keyword evidence="3" id="KW-1185">Reference proteome</keyword>
<organism evidence="2 3">
    <name type="scientific">Saccharopolyspora ipomoeae</name>
    <dbReference type="NCBI Taxonomy" id="3042027"/>
    <lineage>
        <taxon>Bacteria</taxon>
        <taxon>Bacillati</taxon>
        <taxon>Actinomycetota</taxon>
        <taxon>Actinomycetes</taxon>
        <taxon>Pseudonocardiales</taxon>
        <taxon>Pseudonocardiaceae</taxon>
        <taxon>Saccharopolyspora</taxon>
    </lineage>
</organism>
<feature type="domain" description="HTH merR-type" evidence="1">
    <location>
        <begin position="7"/>
        <end position="46"/>
    </location>
</feature>
<name>A0ABT6PLL7_9PSEU</name>
<dbReference type="InterPro" id="IPR009061">
    <property type="entry name" value="DNA-bd_dom_put_sf"/>
</dbReference>
<dbReference type="Pfam" id="PF13411">
    <property type="entry name" value="MerR_1"/>
    <property type="match status" value="1"/>
</dbReference>
<dbReference type="RefSeq" id="WP_281455258.1">
    <property type="nucleotide sequence ID" value="NZ_JASAOF010000004.1"/>
</dbReference>
<sequence>MGKRLLSSGELAVELGISRRSISRYADEGLISVALVAPGGRYKFDLDVVRNELRELAEKRREGRS</sequence>